<dbReference type="Proteomes" id="UP000652761">
    <property type="component" value="Unassembled WGS sequence"/>
</dbReference>
<reference evidence="1" key="1">
    <citation type="submission" date="2017-07" db="EMBL/GenBank/DDBJ databases">
        <title>Taro Niue Genome Assembly and Annotation.</title>
        <authorList>
            <person name="Atibalentja N."/>
            <person name="Keating K."/>
            <person name="Fields C.J."/>
        </authorList>
    </citation>
    <scope>NUCLEOTIDE SEQUENCE</scope>
    <source>
        <strain evidence="1">Niue_2</strain>
        <tissue evidence="1">Leaf</tissue>
    </source>
</reference>
<accession>A0A843WWZ8</accession>
<protein>
    <submittedName>
        <fullName evidence="1">Uncharacterized protein</fullName>
    </submittedName>
</protein>
<evidence type="ECO:0000313" key="2">
    <source>
        <dbReference type="Proteomes" id="UP000652761"/>
    </source>
</evidence>
<dbReference type="EMBL" id="NMUH01006350">
    <property type="protein sequence ID" value="MQM15072.1"/>
    <property type="molecule type" value="Genomic_DNA"/>
</dbReference>
<sequence>MPEVGSGAWLSSNIVKPFKIHLMSALGLTSSRVHGNPAVPINSHLRLGKPKPFKQGVVMTRLMSSVMRAMSLCLLKAISHKEGSRRDRLGCPETDNPTYDKMKARSLRHAYIASRLRSLQHSELLKVRSLRHAYITARPRSLRHSELLKARSLRHAYITARLRSLRHSELLKARSLRHTSLRHSELLKARSLRHAYIIARPRPLQHSELLKAWLLRHTYAS</sequence>
<gene>
    <name evidence="1" type="ORF">Taro_048009</name>
</gene>
<dbReference type="AlphaFoldDB" id="A0A843WWZ8"/>
<organism evidence="1 2">
    <name type="scientific">Colocasia esculenta</name>
    <name type="common">Wild taro</name>
    <name type="synonym">Arum esculentum</name>
    <dbReference type="NCBI Taxonomy" id="4460"/>
    <lineage>
        <taxon>Eukaryota</taxon>
        <taxon>Viridiplantae</taxon>
        <taxon>Streptophyta</taxon>
        <taxon>Embryophyta</taxon>
        <taxon>Tracheophyta</taxon>
        <taxon>Spermatophyta</taxon>
        <taxon>Magnoliopsida</taxon>
        <taxon>Liliopsida</taxon>
        <taxon>Araceae</taxon>
        <taxon>Aroideae</taxon>
        <taxon>Colocasieae</taxon>
        <taxon>Colocasia</taxon>
    </lineage>
</organism>
<comment type="caution">
    <text evidence="1">The sequence shown here is derived from an EMBL/GenBank/DDBJ whole genome shotgun (WGS) entry which is preliminary data.</text>
</comment>
<name>A0A843WWZ8_COLES</name>
<keyword evidence="2" id="KW-1185">Reference proteome</keyword>
<evidence type="ECO:0000313" key="1">
    <source>
        <dbReference type="EMBL" id="MQM15072.1"/>
    </source>
</evidence>
<proteinExistence type="predicted"/>